<dbReference type="GO" id="GO:0004386">
    <property type="term" value="F:helicase activity"/>
    <property type="evidence" value="ECO:0007669"/>
    <property type="project" value="UniProtKB-KW"/>
</dbReference>
<dbReference type="PANTHER" id="PTHR11070">
    <property type="entry name" value="UVRD / RECB / PCRA DNA HELICASE FAMILY MEMBER"/>
    <property type="match status" value="1"/>
</dbReference>
<keyword evidence="4 9" id="KW-0067">ATP-binding</keyword>
<evidence type="ECO:0000256" key="1">
    <source>
        <dbReference type="ARBA" id="ARBA00022741"/>
    </source>
</evidence>
<evidence type="ECO:0000256" key="4">
    <source>
        <dbReference type="ARBA" id="ARBA00022840"/>
    </source>
</evidence>
<feature type="compositionally biased region" description="Low complexity" evidence="10">
    <location>
        <begin position="153"/>
        <end position="167"/>
    </location>
</feature>
<feature type="compositionally biased region" description="Low complexity" evidence="10">
    <location>
        <begin position="179"/>
        <end position="198"/>
    </location>
</feature>
<evidence type="ECO:0000256" key="5">
    <source>
        <dbReference type="ARBA" id="ARBA00023235"/>
    </source>
</evidence>
<keyword evidence="3 9" id="KW-0347">Helicase</keyword>
<keyword evidence="1 9" id="KW-0547">Nucleotide-binding</keyword>
<evidence type="ECO:0000259" key="11">
    <source>
        <dbReference type="PROSITE" id="PS51198"/>
    </source>
</evidence>
<feature type="domain" description="UvrD-like helicase ATP-binding" evidence="11">
    <location>
        <begin position="340"/>
        <end position="640"/>
    </location>
</feature>
<comment type="catalytic activity">
    <reaction evidence="6">
        <text>Couples ATP hydrolysis with the unwinding of duplex DNA by translocating in the 3'-5' direction.</text>
        <dbReference type="EC" id="5.6.2.4"/>
    </reaction>
</comment>
<dbReference type="PROSITE" id="PS51198">
    <property type="entry name" value="UVRD_HELICASE_ATP_BIND"/>
    <property type="match status" value="1"/>
</dbReference>
<protein>
    <recommendedName>
        <fullName evidence="7">DNA 3'-5' helicase</fullName>
        <ecNumber evidence="7">5.6.2.4</ecNumber>
    </recommendedName>
</protein>
<evidence type="ECO:0000256" key="8">
    <source>
        <dbReference type="ARBA" id="ARBA00048988"/>
    </source>
</evidence>
<dbReference type="RefSeq" id="WP_120203429.1">
    <property type="nucleotide sequence ID" value="NZ_CP032514.1"/>
</dbReference>
<name>A0ABM6Z1F1_9ACTO</name>
<reference evidence="12 13" key="1">
    <citation type="submission" date="2018-09" db="EMBL/GenBank/DDBJ databases">
        <authorList>
            <person name="Li J."/>
        </authorList>
    </citation>
    <scope>NUCLEOTIDE SEQUENCE [LARGE SCALE GENOMIC DNA]</scope>
    <source>
        <strain evidence="12 13">2129</strain>
    </source>
</reference>
<keyword evidence="13" id="KW-1185">Reference proteome</keyword>
<dbReference type="EMBL" id="CP032514">
    <property type="protein sequence ID" value="AYD89096.1"/>
    <property type="molecule type" value="Genomic_DNA"/>
</dbReference>
<feature type="region of interest" description="Disordered" evidence="10">
    <location>
        <begin position="153"/>
        <end position="201"/>
    </location>
</feature>
<organism evidence="12 13">
    <name type="scientific">Actinomyces lilanjuaniae</name>
    <dbReference type="NCBI Taxonomy" id="2321394"/>
    <lineage>
        <taxon>Bacteria</taxon>
        <taxon>Bacillati</taxon>
        <taxon>Actinomycetota</taxon>
        <taxon>Actinomycetes</taxon>
        <taxon>Actinomycetales</taxon>
        <taxon>Actinomycetaceae</taxon>
        <taxon>Actinomyces</taxon>
    </lineage>
</organism>
<dbReference type="InterPro" id="IPR027417">
    <property type="entry name" value="P-loop_NTPase"/>
</dbReference>
<dbReference type="InterPro" id="IPR014016">
    <property type="entry name" value="UvrD-like_ATP-bd"/>
</dbReference>
<evidence type="ECO:0000256" key="10">
    <source>
        <dbReference type="SAM" id="MobiDB-lite"/>
    </source>
</evidence>
<evidence type="ECO:0000256" key="7">
    <source>
        <dbReference type="ARBA" id="ARBA00034808"/>
    </source>
</evidence>
<dbReference type="InterPro" id="IPR000212">
    <property type="entry name" value="DNA_helicase_UvrD/REP"/>
</dbReference>
<evidence type="ECO:0000256" key="2">
    <source>
        <dbReference type="ARBA" id="ARBA00022801"/>
    </source>
</evidence>
<proteinExistence type="predicted"/>
<evidence type="ECO:0000313" key="13">
    <source>
        <dbReference type="Proteomes" id="UP000273001"/>
    </source>
</evidence>
<feature type="binding site" evidence="9">
    <location>
        <begin position="361"/>
        <end position="368"/>
    </location>
    <ligand>
        <name>ATP</name>
        <dbReference type="ChEBI" id="CHEBI:30616"/>
    </ligand>
</feature>
<keyword evidence="2 9" id="KW-0378">Hydrolase</keyword>
<sequence length="832" mass="90782">MPAIVWPSSKIKDATTRDPSLQAKVGPFLNKLATASTSAGLHVEPIRGARDKRVRTARVTNFYRAVLFELDGGGEPIYVFHGIWAHDEAIQLAESVTVRVNPSNGTTEVTQIHDAIEQGTEAVEQARRDAQARLDAAQREAAEIAREAARLQAANAQARRDAASTAASESPAQPEAVQAGRATGAGAATGTGSATAPAPDLVVPTALPDAVGVASRDASPTWPQGLSIEVLRDELGIGVTLAAAALAATRESQLLDLAATAEVPWQGEALLSLATGSTIDEVREDFELRRPEHVAAEPSDPELIEGLRTRAARSSFTWIENDEDLRRAIDGLTFAQWQVFLHPQQRALVDSRPNGAMRISGGAGTGKTVVAVHRTVKLARRAAAAGQEPHILLTTYTRNLADDLRRQVAELDPSLNFTEGVGQPGLMVSGLDKVARAVLQQAGDAIADTAAQVLGTRRTNVLTVTRKNLWDDVLTLTGDDLPENLHSPDFLESEYELVVLPQRVTTLQQYLRIRRPGRGVALDRRKRAAVWTVIEKYRDRSAELGVASFAELLALAAAWLDTQAARGVPRPYQHVLVDEAQDLAPAHLQLLRALVEPGPDDLFLAEDSHQRIYGKKITLSHYGIQVRGRSRRLTRNYRTTRQNLDLAFRILDQGTYEDLEGQAEQHHYVSPRSGPEPLLLRATDHVAELDEAATLLRLWLEEDQKSGTEAAETIAVLVRDRYQRDNVVTGLAQRGVEVRPVDREAVGRGKPVVMTMHRAKGLEFRKVLLFDVSTDAIPRSVRDQQYSQADHDDALLRERSLLYVAATRARDQLAISWSGQASPLLEGVGGTR</sequence>
<dbReference type="Pfam" id="PF00580">
    <property type="entry name" value="UvrD-helicase"/>
    <property type="match status" value="1"/>
</dbReference>
<evidence type="ECO:0000256" key="6">
    <source>
        <dbReference type="ARBA" id="ARBA00034617"/>
    </source>
</evidence>
<evidence type="ECO:0000256" key="9">
    <source>
        <dbReference type="PROSITE-ProRule" id="PRU00560"/>
    </source>
</evidence>
<keyword evidence="5" id="KW-0413">Isomerase</keyword>
<dbReference type="Proteomes" id="UP000273001">
    <property type="component" value="Chromosome"/>
</dbReference>
<gene>
    <name evidence="12" type="ORF">D5R93_01745</name>
</gene>
<comment type="catalytic activity">
    <reaction evidence="8">
        <text>ATP + H2O = ADP + phosphate + H(+)</text>
        <dbReference type="Rhea" id="RHEA:13065"/>
        <dbReference type="ChEBI" id="CHEBI:15377"/>
        <dbReference type="ChEBI" id="CHEBI:15378"/>
        <dbReference type="ChEBI" id="CHEBI:30616"/>
        <dbReference type="ChEBI" id="CHEBI:43474"/>
        <dbReference type="ChEBI" id="CHEBI:456216"/>
        <dbReference type="EC" id="5.6.2.4"/>
    </reaction>
</comment>
<dbReference type="Gene3D" id="3.40.50.300">
    <property type="entry name" value="P-loop containing nucleotide triphosphate hydrolases"/>
    <property type="match status" value="2"/>
</dbReference>
<evidence type="ECO:0000256" key="3">
    <source>
        <dbReference type="ARBA" id="ARBA00022806"/>
    </source>
</evidence>
<dbReference type="PANTHER" id="PTHR11070:SF45">
    <property type="entry name" value="DNA 3'-5' HELICASE"/>
    <property type="match status" value="1"/>
</dbReference>
<accession>A0ABM6Z1F1</accession>
<dbReference type="EC" id="5.6.2.4" evidence="7"/>
<evidence type="ECO:0000313" key="12">
    <source>
        <dbReference type="EMBL" id="AYD89096.1"/>
    </source>
</evidence>
<dbReference type="InterPro" id="IPR014017">
    <property type="entry name" value="DNA_helicase_UvrD-like_C"/>
</dbReference>
<dbReference type="SUPFAM" id="SSF52540">
    <property type="entry name" value="P-loop containing nucleoside triphosphate hydrolases"/>
    <property type="match status" value="1"/>
</dbReference>
<dbReference type="Pfam" id="PF13361">
    <property type="entry name" value="UvrD_C"/>
    <property type="match status" value="1"/>
</dbReference>